<dbReference type="FunFam" id="4.10.400.10:FF:000245">
    <property type="entry name" value="Basement membrane-specific heparan sulfate proteoglycan core protein-like Protein"/>
    <property type="match status" value="1"/>
</dbReference>
<dbReference type="InterPro" id="IPR001254">
    <property type="entry name" value="Trypsin_dom"/>
</dbReference>
<evidence type="ECO:0000256" key="4">
    <source>
        <dbReference type="ARBA" id="ARBA00023157"/>
    </source>
</evidence>
<dbReference type="eggNOG" id="KOG1215">
    <property type="taxonomic scope" value="Eukaryota"/>
</dbReference>
<dbReference type="RefSeq" id="XP_009024719.1">
    <property type="nucleotide sequence ID" value="XM_009026471.1"/>
</dbReference>
<proteinExistence type="predicted"/>
<reference evidence="13" key="3">
    <citation type="submission" date="2015-06" db="UniProtKB">
        <authorList>
            <consortium name="EnsemblMetazoa"/>
        </authorList>
    </citation>
    <scope>IDENTIFICATION</scope>
</reference>
<protein>
    <recommendedName>
        <fullName evidence="15">Peptidase S1 domain-containing protein</fullName>
    </recommendedName>
</protein>
<evidence type="ECO:0000256" key="7">
    <source>
        <dbReference type="PROSITE-ProRule" id="PRU00196"/>
    </source>
</evidence>
<dbReference type="FunFam" id="4.10.400.10:FF:000184">
    <property type="entry name" value="Ecdysone-inducible gene E1"/>
    <property type="match status" value="1"/>
</dbReference>
<feature type="chain" id="PRO_5010981034" description="Peptidase S1 domain-containing protein" evidence="9">
    <location>
        <begin position="23"/>
        <end position="597"/>
    </location>
</feature>
<dbReference type="PANTHER" id="PTHR24252">
    <property type="entry name" value="ACROSIN-RELATED"/>
    <property type="match status" value="1"/>
</dbReference>
<evidence type="ECO:0000256" key="2">
    <source>
        <dbReference type="ARBA" id="ARBA00022801"/>
    </source>
</evidence>
<dbReference type="InterPro" id="IPR001190">
    <property type="entry name" value="SRCR"/>
</dbReference>
<evidence type="ECO:0000313" key="12">
    <source>
        <dbReference type="EMBL" id="ESN97235.1"/>
    </source>
</evidence>
<dbReference type="InterPro" id="IPR002172">
    <property type="entry name" value="LDrepeatLR_classA_rpt"/>
</dbReference>
<dbReference type="SMART" id="SM00192">
    <property type="entry name" value="LDLa"/>
    <property type="match status" value="5"/>
</dbReference>
<reference evidence="14" key="1">
    <citation type="submission" date="2012-12" db="EMBL/GenBank/DDBJ databases">
        <authorList>
            <person name="Hellsten U."/>
            <person name="Grimwood J."/>
            <person name="Chapman J.A."/>
            <person name="Shapiro H."/>
            <person name="Aerts A."/>
            <person name="Otillar R.P."/>
            <person name="Terry A.Y."/>
            <person name="Boore J.L."/>
            <person name="Simakov O."/>
            <person name="Marletaz F."/>
            <person name="Cho S.-J."/>
            <person name="Edsinger-Gonzales E."/>
            <person name="Havlak P."/>
            <person name="Kuo D.-H."/>
            <person name="Larsson T."/>
            <person name="Lv J."/>
            <person name="Arendt D."/>
            <person name="Savage R."/>
            <person name="Osoegawa K."/>
            <person name="de Jong P."/>
            <person name="Lindberg D.R."/>
            <person name="Seaver E.C."/>
            <person name="Weisblat D.A."/>
            <person name="Putnam N.H."/>
            <person name="Grigoriev I.V."/>
            <person name="Rokhsar D.S."/>
        </authorList>
    </citation>
    <scope>NUCLEOTIDE SEQUENCE</scope>
</reference>
<dbReference type="KEGG" id="hro:HELRODRAFT_193313"/>
<dbReference type="SUPFAM" id="SSF50494">
    <property type="entry name" value="Trypsin-like serine proteases"/>
    <property type="match status" value="1"/>
</dbReference>
<keyword evidence="3 8" id="KW-0720">Serine protease</keyword>
<feature type="domain" description="SRCR" evidence="11">
    <location>
        <begin position="241"/>
        <end position="347"/>
    </location>
</feature>
<dbReference type="GO" id="GO:0005615">
    <property type="term" value="C:extracellular space"/>
    <property type="evidence" value="ECO:0000318"/>
    <property type="project" value="GO_Central"/>
</dbReference>
<dbReference type="PROSITE" id="PS50240">
    <property type="entry name" value="TRYPSIN_DOM"/>
    <property type="match status" value="1"/>
</dbReference>
<dbReference type="SUPFAM" id="SSF57424">
    <property type="entry name" value="LDL receptor-like module"/>
    <property type="match status" value="5"/>
</dbReference>
<sequence length="597" mass="66809">MTAKEVVIMMIFIFYSVDVAFQQKPCANPSMFRCSDGKCITKRWLCDGLKDCKDESDEKNCQPTTTTTTVRSTTTTTTSQCPPDQVLCPGSSQCIKVTSVCDRSTECRDNWDETDCPQKLVCMQSNNVWCSNTSKCIYKDKICDGYSQCPDYSDEKNCVCQPHQHKCSTSGNCISREWLCDGVKDCPQAEDEEETRCSQCRANQFRCKKSGMCLPSEAQCNGTSECSDMSDELNCLSMDVSGLLSSVYKGQPAFLICGNGWTDQHSHAACRNMGYSNSTRTNIVGFSTAKALTLVSEALSTGYQFMSNFKSTTNCPNKQVVQLSCYVQECGKRDSSFDRKDSYIINGNIAKQSAWPWHVQVYKYSELFWGVTLCGGSIVNERWVLTAAHCVWGQNAPTYTSRVEIMVGTNTKFDPNKKRIKILEIKTSQYNDSIYENDWALLKLAEPLTFNKSVQPICLADPNIVESYDVCVVMGYGRTDPSISDSSSQLLMEGRMNLITASECQFNYNAAPNNWTYPFSHYVFLETQFCAGNTPTSKGTTICDGDSGGPLVCRNSRFQWTQVGVVSFVLNLKDFSCYLSVFTRVSYYYGQLMAAMK</sequence>
<keyword evidence="2 8" id="KW-0378">Hydrolase</keyword>
<dbReference type="EMBL" id="AMQM01006407">
    <property type="status" value="NOT_ANNOTATED_CDS"/>
    <property type="molecule type" value="Genomic_DNA"/>
</dbReference>
<dbReference type="InterPro" id="IPR009003">
    <property type="entry name" value="Peptidase_S1_PA"/>
</dbReference>
<comment type="caution">
    <text evidence="7">Lacks conserved residue(s) required for the propagation of feature annotation.</text>
</comment>
<dbReference type="PROSITE" id="PS50287">
    <property type="entry name" value="SRCR_2"/>
    <property type="match status" value="1"/>
</dbReference>
<dbReference type="Pfam" id="PF15494">
    <property type="entry name" value="SRCR_2"/>
    <property type="match status" value="1"/>
</dbReference>
<keyword evidence="5" id="KW-0325">Glycoprotein</keyword>
<feature type="disulfide bond" evidence="6">
    <location>
        <begin position="34"/>
        <end position="52"/>
    </location>
</feature>
<dbReference type="PROSITE" id="PS01209">
    <property type="entry name" value="LDLRA_1"/>
    <property type="match status" value="2"/>
</dbReference>
<evidence type="ECO:0000256" key="3">
    <source>
        <dbReference type="ARBA" id="ARBA00022825"/>
    </source>
</evidence>
<accession>T1FUV4</accession>
<dbReference type="Pfam" id="PF00057">
    <property type="entry name" value="Ldl_recept_a"/>
    <property type="match status" value="4"/>
</dbReference>
<dbReference type="PRINTS" id="PR00261">
    <property type="entry name" value="LDLRECEPTOR"/>
</dbReference>
<organism evidence="13 14">
    <name type="scientific">Helobdella robusta</name>
    <name type="common">Californian leech</name>
    <dbReference type="NCBI Taxonomy" id="6412"/>
    <lineage>
        <taxon>Eukaryota</taxon>
        <taxon>Metazoa</taxon>
        <taxon>Spiralia</taxon>
        <taxon>Lophotrochozoa</taxon>
        <taxon>Annelida</taxon>
        <taxon>Clitellata</taxon>
        <taxon>Hirudinea</taxon>
        <taxon>Rhynchobdellida</taxon>
        <taxon>Glossiphoniidae</taxon>
        <taxon>Helobdella</taxon>
    </lineage>
</organism>
<dbReference type="AlphaFoldDB" id="T1FUV4"/>
<evidence type="ECO:0008006" key="15">
    <source>
        <dbReference type="Google" id="ProtNLM"/>
    </source>
</evidence>
<feature type="disulfide bond" evidence="6">
    <location>
        <begin position="143"/>
        <end position="158"/>
    </location>
</feature>
<dbReference type="Proteomes" id="UP000015101">
    <property type="component" value="Unassembled WGS sequence"/>
</dbReference>
<dbReference type="FunFam" id="2.40.10.10:FF:000165">
    <property type="entry name" value="Trypsin-like serine protease"/>
    <property type="match status" value="1"/>
</dbReference>
<keyword evidence="4 7" id="KW-1015">Disulfide bond</keyword>
<keyword evidence="14" id="KW-1185">Reference proteome</keyword>
<dbReference type="CDD" id="cd00190">
    <property type="entry name" value="Tryp_SPc"/>
    <property type="match status" value="1"/>
</dbReference>
<dbReference type="EnsemblMetazoa" id="HelroT193313">
    <property type="protein sequence ID" value="HelroP193313"/>
    <property type="gene ID" value="HelroG193313"/>
</dbReference>
<feature type="disulfide bond" evidence="6">
    <location>
        <begin position="220"/>
        <end position="235"/>
    </location>
</feature>
<dbReference type="Gene3D" id="4.10.400.10">
    <property type="entry name" value="Low-density Lipoprotein Receptor"/>
    <property type="match status" value="5"/>
</dbReference>
<dbReference type="PROSITE" id="PS00135">
    <property type="entry name" value="TRYPSIN_SER"/>
    <property type="match status" value="1"/>
</dbReference>
<dbReference type="InterPro" id="IPR018114">
    <property type="entry name" value="TRYPSIN_HIS"/>
</dbReference>
<feature type="domain" description="Peptidase S1" evidence="10">
    <location>
        <begin position="344"/>
        <end position="597"/>
    </location>
</feature>
<evidence type="ECO:0000259" key="10">
    <source>
        <dbReference type="PROSITE" id="PS50240"/>
    </source>
</evidence>
<evidence type="ECO:0000256" key="9">
    <source>
        <dbReference type="SAM" id="SignalP"/>
    </source>
</evidence>
<dbReference type="PROSITE" id="PS50068">
    <property type="entry name" value="LDLRA_2"/>
    <property type="match status" value="5"/>
</dbReference>
<evidence type="ECO:0000256" key="1">
    <source>
        <dbReference type="ARBA" id="ARBA00022670"/>
    </source>
</evidence>
<dbReference type="InterPro" id="IPR043504">
    <property type="entry name" value="Peptidase_S1_PA_chymotrypsin"/>
</dbReference>
<feature type="signal peptide" evidence="9">
    <location>
        <begin position="1"/>
        <end position="22"/>
    </location>
</feature>
<evidence type="ECO:0000256" key="8">
    <source>
        <dbReference type="RuleBase" id="RU363034"/>
    </source>
</evidence>
<dbReference type="InterPro" id="IPR023415">
    <property type="entry name" value="LDLR_class-A_CS"/>
</dbReference>
<name>T1FUV4_HELRO</name>
<dbReference type="PROSITE" id="PS00134">
    <property type="entry name" value="TRYPSIN_HIS"/>
    <property type="match status" value="1"/>
</dbReference>
<dbReference type="PANTHER" id="PTHR24252:SF16">
    <property type="entry name" value="TRANSMEMBRANE SERINE PROTEASE 15"/>
    <property type="match status" value="1"/>
</dbReference>
<dbReference type="GO" id="GO:0006508">
    <property type="term" value="P:proteolysis"/>
    <property type="evidence" value="ECO:0000318"/>
    <property type="project" value="GO_Central"/>
</dbReference>
<dbReference type="STRING" id="6412.T1FUV4"/>
<dbReference type="GO" id="GO:0016020">
    <property type="term" value="C:membrane"/>
    <property type="evidence" value="ECO:0007669"/>
    <property type="project" value="InterPro"/>
</dbReference>
<dbReference type="Gene3D" id="2.40.10.10">
    <property type="entry name" value="Trypsin-like serine proteases"/>
    <property type="match status" value="1"/>
</dbReference>
<dbReference type="CTD" id="20212600"/>
<dbReference type="SMART" id="SM00020">
    <property type="entry name" value="Tryp_SPc"/>
    <property type="match status" value="1"/>
</dbReference>
<dbReference type="GO" id="GO:0004252">
    <property type="term" value="F:serine-type endopeptidase activity"/>
    <property type="evidence" value="ECO:0000318"/>
    <property type="project" value="GO_Central"/>
</dbReference>
<dbReference type="InterPro" id="IPR033116">
    <property type="entry name" value="TRYPSIN_SER"/>
</dbReference>
<evidence type="ECO:0000313" key="14">
    <source>
        <dbReference type="Proteomes" id="UP000015101"/>
    </source>
</evidence>
<evidence type="ECO:0000313" key="13">
    <source>
        <dbReference type="EnsemblMetazoa" id="HelroP193313"/>
    </source>
</evidence>
<evidence type="ECO:0000256" key="6">
    <source>
        <dbReference type="PROSITE-ProRule" id="PRU00124"/>
    </source>
</evidence>
<dbReference type="OMA" id="GHIECPG"/>
<dbReference type="InParanoid" id="T1FUV4"/>
<keyword evidence="1 8" id="KW-0645">Protease</keyword>
<gene>
    <name evidence="13" type="primary">20212600</name>
    <name evidence="12" type="ORF">HELRODRAFT_193313</name>
</gene>
<dbReference type="GeneID" id="20212600"/>
<evidence type="ECO:0000259" key="11">
    <source>
        <dbReference type="PROSITE" id="PS50287"/>
    </source>
</evidence>
<dbReference type="CDD" id="cd00112">
    <property type="entry name" value="LDLa"/>
    <property type="match status" value="5"/>
</dbReference>
<reference evidence="12 14" key="2">
    <citation type="journal article" date="2013" name="Nature">
        <title>Insights into bilaterian evolution from three spiralian genomes.</title>
        <authorList>
            <person name="Simakov O."/>
            <person name="Marletaz F."/>
            <person name="Cho S.J."/>
            <person name="Edsinger-Gonzales E."/>
            <person name="Havlak P."/>
            <person name="Hellsten U."/>
            <person name="Kuo D.H."/>
            <person name="Larsson T."/>
            <person name="Lv J."/>
            <person name="Arendt D."/>
            <person name="Savage R."/>
            <person name="Osoegawa K."/>
            <person name="de Jong P."/>
            <person name="Grimwood J."/>
            <person name="Chapman J.A."/>
            <person name="Shapiro H."/>
            <person name="Aerts A."/>
            <person name="Otillar R.P."/>
            <person name="Terry A.Y."/>
            <person name="Boore J.L."/>
            <person name="Grigoriev I.V."/>
            <person name="Lindberg D.R."/>
            <person name="Seaver E.C."/>
            <person name="Weisblat D.A."/>
            <person name="Putnam N.H."/>
            <person name="Rokhsar D.S."/>
        </authorList>
    </citation>
    <scope>NUCLEOTIDE SEQUENCE</scope>
</reference>
<dbReference type="SUPFAM" id="SSF56487">
    <property type="entry name" value="SRCR-like"/>
    <property type="match status" value="1"/>
</dbReference>
<dbReference type="InterPro" id="IPR036055">
    <property type="entry name" value="LDL_receptor-like_sf"/>
</dbReference>
<dbReference type="HOGENOM" id="CLU_500869_0_0_1"/>
<dbReference type="EMBL" id="KB097417">
    <property type="protein sequence ID" value="ESN97235.1"/>
    <property type="molecule type" value="Genomic_DNA"/>
</dbReference>
<dbReference type="eggNOG" id="KOG3627">
    <property type="taxonomic scope" value="Eukaryota"/>
</dbReference>
<feature type="disulfide bond" evidence="6">
    <location>
        <begin position="101"/>
        <end position="116"/>
    </location>
</feature>
<dbReference type="FunFam" id="4.10.400.10:FF:000107">
    <property type="entry name" value="low-density lipoprotein receptor-related protein 1B"/>
    <property type="match status" value="1"/>
</dbReference>
<dbReference type="InterPro" id="IPR036772">
    <property type="entry name" value="SRCR-like_dom_sf"/>
</dbReference>
<dbReference type="Pfam" id="PF00089">
    <property type="entry name" value="Trypsin"/>
    <property type="match status" value="1"/>
</dbReference>
<feature type="disulfide bond" evidence="7">
    <location>
        <begin position="315"/>
        <end position="325"/>
    </location>
</feature>
<dbReference type="Gene3D" id="3.10.250.10">
    <property type="entry name" value="SRCR-like domain"/>
    <property type="match status" value="1"/>
</dbReference>
<keyword evidence="9" id="KW-0732">Signal</keyword>
<evidence type="ECO:0000256" key="5">
    <source>
        <dbReference type="ARBA" id="ARBA00023180"/>
    </source>
</evidence>
<feature type="disulfide bond" evidence="6">
    <location>
        <begin position="46"/>
        <end position="61"/>
    </location>
</feature>
<dbReference type="OrthoDB" id="664115at2759"/>